<protein>
    <submittedName>
        <fullName evidence="1">HAD family hydrolase</fullName>
    </submittedName>
</protein>
<name>A0ABS6WL71_9HYPH</name>
<dbReference type="Proteomes" id="UP001430804">
    <property type="component" value="Unassembled WGS sequence"/>
</dbReference>
<dbReference type="InterPro" id="IPR006439">
    <property type="entry name" value="HAD-SF_hydro_IA"/>
</dbReference>
<dbReference type="GO" id="GO:0016787">
    <property type="term" value="F:hydrolase activity"/>
    <property type="evidence" value="ECO:0007669"/>
    <property type="project" value="UniProtKB-KW"/>
</dbReference>
<sequence>MSDILMVFDCDGVLVDSEPLAAEAYVEVYRRHGLQIGPEAVAACVGLKQGDIIAKIGADTGQHLPAAGTDDIWPVTRALFTEQLQPMPALSDFLRRLASARCVASSSSLERIHHSLAVTQLAPLLGDGIFSSSMVARGKPAPDLFEHAAREMGFAPEKCIVIEDSPFGIEGAVAAGMTAIGFTAGSHSYPGHAAALSAAGAHVVCDSFSAVERHLASIGVAAFA</sequence>
<dbReference type="CDD" id="cd07526">
    <property type="entry name" value="HAD_BPGM_like"/>
    <property type="match status" value="1"/>
</dbReference>
<proteinExistence type="predicted"/>
<dbReference type="NCBIfam" id="TIGR01509">
    <property type="entry name" value="HAD-SF-IA-v3"/>
    <property type="match status" value="1"/>
</dbReference>
<dbReference type="Pfam" id="PF00702">
    <property type="entry name" value="Hydrolase"/>
    <property type="match status" value="1"/>
</dbReference>
<comment type="caution">
    <text evidence="1">The sequence shown here is derived from an EMBL/GenBank/DDBJ whole genome shotgun (WGS) entry which is preliminary data.</text>
</comment>
<accession>A0ABS6WL71</accession>
<keyword evidence="2" id="KW-1185">Reference proteome</keyword>
<gene>
    <name evidence="1" type="ORF">KY465_05305</name>
</gene>
<dbReference type="PANTHER" id="PTHR43481">
    <property type="entry name" value="FRUCTOSE-1-PHOSPHATE PHOSPHATASE"/>
    <property type="match status" value="1"/>
</dbReference>
<dbReference type="InterPro" id="IPR051806">
    <property type="entry name" value="HAD-like_SPP"/>
</dbReference>
<dbReference type="PANTHER" id="PTHR43481:SF4">
    <property type="entry name" value="GLYCEROL-1-PHOSPHATE PHOSPHOHYDROLASE 1-RELATED"/>
    <property type="match status" value="1"/>
</dbReference>
<dbReference type="EMBL" id="JAHWQX010000001">
    <property type="protein sequence ID" value="MBW3096691.1"/>
    <property type="molecule type" value="Genomic_DNA"/>
</dbReference>
<evidence type="ECO:0000313" key="1">
    <source>
        <dbReference type="EMBL" id="MBW3096691.1"/>
    </source>
</evidence>
<dbReference type="SFLD" id="SFLDG01129">
    <property type="entry name" value="C1.5:_HAD__Beta-PGM__Phosphata"/>
    <property type="match status" value="1"/>
</dbReference>
<organism evidence="1 2">
    <name type="scientific">Pseudohoeflea coraliihabitans</name>
    <dbReference type="NCBI Taxonomy" id="2860393"/>
    <lineage>
        <taxon>Bacteria</taxon>
        <taxon>Pseudomonadati</taxon>
        <taxon>Pseudomonadota</taxon>
        <taxon>Alphaproteobacteria</taxon>
        <taxon>Hyphomicrobiales</taxon>
        <taxon>Rhizobiaceae</taxon>
        <taxon>Pseudohoeflea</taxon>
    </lineage>
</organism>
<reference evidence="1" key="1">
    <citation type="submission" date="2021-07" db="EMBL/GenBank/DDBJ databases">
        <title>Pseudohoeflea marina sp. nov. a polyhydroxyalcanoate-producing bacterium.</title>
        <authorList>
            <person name="Zheng W."/>
            <person name="Yu S."/>
            <person name="Huang Y."/>
        </authorList>
    </citation>
    <scope>NUCLEOTIDE SEQUENCE</scope>
    <source>
        <strain evidence="1">DP4N28-3</strain>
    </source>
</reference>
<evidence type="ECO:0000313" key="2">
    <source>
        <dbReference type="Proteomes" id="UP001430804"/>
    </source>
</evidence>
<keyword evidence="1" id="KW-0378">Hydrolase</keyword>
<dbReference type="SFLD" id="SFLDS00003">
    <property type="entry name" value="Haloacid_Dehalogenase"/>
    <property type="match status" value="1"/>
</dbReference>
<dbReference type="RefSeq" id="WP_219200490.1">
    <property type="nucleotide sequence ID" value="NZ_JAHWQX010000001.1"/>
</dbReference>